<organism evidence="2 3">
    <name type="scientific">Frankia nepalensis</name>
    <dbReference type="NCBI Taxonomy" id="1836974"/>
    <lineage>
        <taxon>Bacteria</taxon>
        <taxon>Bacillati</taxon>
        <taxon>Actinomycetota</taxon>
        <taxon>Actinomycetes</taxon>
        <taxon>Frankiales</taxon>
        <taxon>Frankiaceae</taxon>
        <taxon>Frankia</taxon>
    </lineage>
</organism>
<keyword evidence="3" id="KW-1185">Reference proteome</keyword>
<dbReference type="SUPFAM" id="SSF53756">
    <property type="entry name" value="UDP-Glycosyltransferase/glycogen phosphorylase"/>
    <property type="match status" value="1"/>
</dbReference>
<feature type="non-terminal residue" evidence="2">
    <location>
        <position position="342"/>
    </location>
</feature>
<accession>A0A937ULV0</accession>
<protein>
    <submittedName>
        <fullName evidence="2">Glycosyltransferase</fullName>
    </submittedName>
</protein>
<dbReference type="Gene3D" id="3.40.50.2000">
    <property type="entry name" value="Glycogen Phosphorylase B"/>
    <property type="match status" value="1"/>
</dbReference>
<dbReference type="AlphaFoldDB" id="A0A937ULV0"/>
<dbReference type="EMBL" id="JAEACQ010000132">
    <property type="protein sequence ID" value="MBL7626413.1"/>
    <property type="molecule type" value="Genomic_DNA"/>
</dbReference>
<dbReference type="Proteomes" id="UP000604475">
    <property type="component" value="Unassembled WGS sequence"/>
</dbReference>
<proteinExistence type="predicted"/>
<sequence>MKASQRDVVVVVSGTSWDGVWSSERQIAERLAAAVEVLWVDPPMSPLTLARDPAARRALAGAGGPRLLRRVRPGITRLTPVVTPGVSRPVLARAADAGVRLAIRAAARRLGARVTAMLVASQADVFGAAPASARTVFYCTDDFAAGAGLMGISPLLARRAEWRQVRAADVTVVISEVLARRWRLDGVDTIVVPNGCAAEVFAGIDDVAPAADLGLPGPVAGLVGHVSDRIDRRYLDAVADTGASLLLVGPRDPDYDLGGLLDRPNVRWTGARPFEALPAYLRVIDVGLTPYADTPFNRASFPLKTLEYLAAGRPGGSPHQPAPRGGGCDRITHPGPPPPRGP</sequence>
<comment type="caution">
    <text evidence="2">The sequence shown here is derived from an EMBL/GenBank/DDBJ whole genome shotgun (WGS) entry which is preliminary data.</text>
</comment>
<feature type="region of interest" description="Disordered" evidence="1">
    <location>
        <begin position="312"/>
        <end position="342"/>
    </location>
</feature>
<evidence type="ECO:0000313" key="3">
    <source>
        <dbReference type="Proteomes" id="UP000604475"/>
    </source>
</evidence>
<name>A0A937ULV0_9ACTN</name>
<dbReference type="RefSeq" id="WP_203031671.1">
    <property type="nucleotide sequence ID" value="NZ_JAEACQ010000132.1"/>
</dbReference>
<evidence type="ECO:0000313" key="2">
    <source>
        <dbReference type="EMBL" id="MBL7626413.1"/>
    </source>
</evidence>
<reference evidence="2" key="1">
    <citation type="submission" date="2020-12" db="EMBL/GenBank/DDBJ databases">
        <title>Genomic characterization of non-nitrogen-fixing Frankia strains.</title>
        <authorList>
            <person name="Carlos-Shanley C."/>
            <person name="Guerra T."/>
            <person name="Hahn D."/>
        </authorList>
    </citation>
    <scope>NUCLEOTIDE SEQUENCE</scope>
    <source>
        <strain evidence="2">CN6</strain>
    </source>
</reference>
<evidence type="ECO:0000256" key="1">
    <source>
        <dbReference type="SAM" id="MobiDB-lite"/>
    </source>
</evidence>
<gene>
    <name evidence="2" type="ORF">I7412_04340</name>
</gene>